<dbReference type="EMBL" id="CP144914">
    <property type="protein sequence ID" value="WWD81639.1"/>
    <property type="molecule type" value="Genomic_DNA"/>
</dbReference>
<dbReference type="PANTHER" id="PTHR44846">
    <property type="entry name" value="MANNOSYL-D-GLYCERATE TRANSPORT/METABOLISM SYSTEM REPRESSOR MNGR-RELATED"/>
    <property type="match status" value="1"/>
</dbReference>
<keyword evidence="2" id="KW-0238">DNA-binding</keyword>
<sequence>MLIRSDSRPLYLQVIDKIKEDIEEGLYEAGERLPSEFQLSKQLGVSRATLREALRMLEDESVVIRRHGVGTFINTKPLFSSGIEELFSVTDMIRRGKKVPGTNFLSSVVEKAEEEDRHRFHNDALEEVLTIERVRTADEEPVVYCLDKIPKELLPDFMSYGEQSLFDQLEKSGTSIAYAMTQIEPIGYHEKISGILQCEPETALLVLKQMHYDASENPVLYSINYFRADKFKFHVLRKRVF</sequence>
<evidence type="ECO:0000256" key="1">
    <source>
        <dbReference type="ARBA" id="ARBA00023015"/>
    </source>
</evidence>
<dbReference type="InterPro" id="IPR011663">
    <property type="entry name" value="UTRA"/>
</dbReference>
<dbReference type="SUPFAM" id="SSF46785">
    <property type="entry name" value="Winged helix' DNA-binding domain"/>
    <property type="match status" value="1"/>
</dbReference>
<protein>
    <submittedName>
        <fullName evidence="5">GntR family transcriptional regulator</fullName>
    </submittedName>
</protein>
<organism evidence="5 6">
    <name type="scientific">Alkalicoccus halolimnae</name>
    <dbReference type="NCBI Taxonomy" id="1667239"/>
    <lineage>
        <taxon>Bacteria</taxon>
        <taxon>Bacillati</taxon>
        <taxon>Bacillota</taxon>
        <taxon>Bacilli</taxon>
        <taxon>Bacillales</taxon>
        <taxon>Bacillaceae</taxon>
        <taxon>Alkalicoccus</taxon>
    </lineage>
</organism>
<keyword evidence="1" id="KW-0805">Transcription regulation</keyword>
<evidence type="ECO:0000256" key="2">
    <source>
        <dbReference type="ARBA" id="ARBA00023125"/>
    </source>
</evidence>
<dbReference type="OrthoDB" id="149756at2"/>
<dbReference type="SUPFAM" id="SSF64288">
    <property type="entry name" value="Chorismate lyase-like"/>
    <property type="match status" value="1"/>
</dbReference>
<evidence type="ECO:0000313" key="5">
    <source>
        <dbReference type="EMBL" id="WWD81639.1"/>
    </source>
</evidence>
<keyword evidence="3" id="KW-0804">Transcription</keyword>
<dbReference type="SMART" id="SM00866">
    <property type="entry name" value="UTRA"/>
    <property type="match status" value="1"/>
</dbReference>
<proteinExistence type="predicted"/>
<evidence type="ECO:0000259" key="4">
    <source>
        <dbReference type="PROSITE" id="PS50949"/>
    </source>
</evidence>
<dbReference type="GO" id="GO:0045892">
    <property type="term" value="P:negative regulation of DNA-templated transcription"/>
    <property type="evidence" value="ECO:0007669"/>
    <property type="project" value="TreeGrafter"/>
</dbReference>
<evidence type="ECO:0000313" key="6">
    <source>
        <dbReference type="Proteomes" id="UP000321816"/>
    </source>
</evidence>
<dbReference type="PANTHER" id="PTHR44846:SF17">
    <property type="entry name" value="GNTR-FAMILY TRANSCRIPTIONAL REGULATOR"/>
    <property type="match status" value="1"/>
</dbReference>
<dbReference type="InterPro" id="IPR028978">
    <property type="entry name" value="Chorismate_lyase_/UTRA_dom_sf"/>
</dbReference>
<gene>
    <name evidence="5" type="ORF">FTX54_009185</name>
</gene>
<dbReference type="InterPro" id="IPR000524">
    <property type="entry name" value="Tscrpt_reg_HTH_GntR"/>
</dbReference>
<dbReference type="InterPro" id="IPR050679">
    <property type="entry name" value="Bact_HTH_transcr_reg"/>
</dbReference>
<dbReference type="GO" id="GO:0003700">
    <property type="term" value="F:DNA-binding transcription factor activity"/>
    <property type="evidence" value="ECO:0007669"/>
    <property type="project" value="InterPro"/>
</dbReference>
<keyword evidence="6" id="KW-1185">Reference proteome</keyword>
<accession>A0A5C7FA66</accession>
<dbReference type="InterPro" id="IPR036388">
    <property type="entry name" value="WH-like_DNA-bd_sf"/>
</dbReference>
<dbReference type="Pfam" id="PF00392">
    <property type="entry name" value="GntR"/>
    <property type="match status" value="1"/>
</dbReference>
<name>A0A5C7FA66_9BACI</name>
<dbReference type="AlphaFoldDB" id="A0A5C7FA66"/>
<feature type="domain" description="HTH gntR-type" evidence="4">
    <location>
        <begin position="8"/>
        <end position="76"/>
    </location>
</feature>
<dbReference type="CDD" id="cd07377">
    <property type="entry name" value="WHTH_GntR"/>
    <property type="match status" value="1"/>
</dbReference>
<dbReference type="KEGG" id="ahal:FTX54_009185"/>
<dbReference type="RefSeq" id="WP_147802499.1">
    <property type="nucleotide sequence ID" value="NZ_CP144914.1"/>
</dbReference>
<evidence type="ECO:0000256" key="3">
    <source>
        <dbReference type="ARBA" id="ARBA00023163"/>
    </source>
</evidence>
<dbReference type="Pfam" id="PF07702">
    <property type="entry name" value="UTRA"/>
    <property type="match status" value="1"/>
</dbReference>
<dbReference type="InterPro" id="IPR036390">
    <property type="entry name" value="WH_DNA-bd_sf"/>
</dbReference>
<dbReference type="Gene3D" id="1.10.10.10">
    <property type="entry name" value="Winged helix-like DNA-binding domain superfamily/Winged helix DNA-binding domain"/>
    <property type="match status" value="1"/>
</dbReference>
<dbReference type="PRINTS" id="PR00035">
    <property type="entry name" value="HTHGNTR"/>
</dbReference>
<dbReference type="SMART" id="SM00345">
    <property type="entry name" value="HTH_GNTR"/>
    <property type="match status" value="1"/>
</dbReference>
<dbReference type="GO" id="GO:0003677">
    <property type="term" value="F:DNA binding"/>
    <property type="evidence" value="ECO:0007669"/>
    <property type="project" value="UniProtKB-KW"/>
</dbReference>
<dbReference type="Proteomes" id="UP000321816">
    <property type="component" value="Chromosome"/>
</dbReference>
<reference evidence="5 6" key="1">
    <citation type="submission" date="2024-01" db="EMBL/GenBank/DDBJ databases">
        <title>Complete Genome Sequence of Alkalicoccus halolimnae BZ-SZ-XJ29T, a Moderately Halophilic Bacterium Isolated from a Salt Lake.</title>
        <authorList>
            <person name="Zhao B."/>
        </authorList>
    </citation>
    <scope>NUCLEOTIDE SEQUENCE [LARGE SCALE GENOMIC DNA]</scope>
    <source>
        <strain evidence="5 6">BZ-SZ-XJ29</strain>
    </source>
</reference>
<dbReference type="PROSITE" id="PS50949">
    <property type="entry name" value="HTH_GNTR"/>
    <property type="match status" value="1"/>
</dbReference>
<dbReference type="Gene3D" id="3.40.1410.10">
    <property type="entry name" value="Chorismate lyase-like"/>
    <property type="match status" value="1"/>
</dbReference>